<protein>
    <submittedName>
        <fullName evidence="1">Uncharacterized protein</fullName>
    </submittedName>
</protein>
<name>A0A0E9QYV5_ANGAN</name>
<dbReference type="EMBL" id="GBXM01086446">
    <property type="protein sequence ID" value="JAH22131.1"/>
    <property type="molecule type" value="Transcribed_RNA"/>
</dbReference>
<sequence length="43" mass="5065">MHNCKVNFNVIINETVLCWKKYFVCSLLKSFWPEACILLEICA</sequence>
<reference evidence="1" key="2">
    <citation type="journal article" date="2015" name="Fish Shellfish Immunol.">
        <title>Early steps in the European eel (Anguilla anguilla)-Vibrio vulnificus interaction in the gills: Role of the RtxA13 toxin.</title>
        <authorList>
            <person name="Callol A."/>
            <person name="Pajuelo D."/>
            <person name="Ebbesson L."/>
            <person name="Teles M."/>
            <person name="MacKenzie S."/>
            <person name="Amaro C."/>
        </authorList>
    </citation>
    <scope>NUCLEOTIDE SEQUENCE</scope>
</reference>
<evidence type="ECO:0000313" key="1">
    <source>
        <dbReference type="EMBL" id="JAH22131.1"/>
    </source>
</evidence>
<dbReference type="AlphaFoldDB" id="A0A0E9QYV5"/>
<accession>A0A0E9QYV5</accession>
<reference evidence="1" key="1">
    <citation type="submission" date="2014-11" db="EMBL/GenBank/DDBJ databases">
        <authorList>
            <person name="Amaro Gonzalez C."/>
        </authorList>
    </citation>
    <scope>NUCLEOTIDE SEQUENCE</scope>
</reference>
<organism evidence="1">
    <name type="scientific">Anguilla anguilla</name>
    <name type="common">European freshwater eel</name>
    <name type="synonym">Muraena anguilla</name>
    <dbReference type="NCBI Taxonomy" id="7936"/>
    <lineage>
        <taxon>Eukaryota</taxon>
        <taxon>Metazoa</taxon>
        <taxon>Chordata</taxon>
        <taxon>Craniata</taxon>
        <taxon>Vertebrata</taxon>
        <taxon>Euteleostomi</taxon>
        <taxon>Actinopterygii</taxon>
        <taxon>Neopterygii</taxon>
        <taxon>Teleostei</taxon>
        <taxon>Anguilliformes</taxon>
        <taxon>Anguillidae</taxon>
        <taxon>Anguilla</taxon>
    </lineage>
</organism>
<proteinExistence type="predicted"/>